<evidence type="ECO:0000313" key="3">
    <source>
        <dbReference type="Proteomes" id="UP000092582"/>
    </source>
</evidence>
<evidence type="ECO:0000256" key="1">
    <source>
        <dbReference type="SAM" id="Phobius"/>
    </source>
</evidence>
<dbReference type="Proteomes" id="UP000092582">
    <property type="component" value="Chromosome 1"/>
</dbReference>
<feature type="transmembrane region" description="Helical" evidence="1">
    <location>
        <begin position="45"/>
        <end position="70"/>
    </location>
</feature>
<evidence type="ECO:0000313" key="2">
    <source>
        <dbReference type="EMBL" id="ANP74198.1"/>
    </source>
</evidence>
<keyword evidence="1" id="KW-0472">Membrane</keyword>
<dbReference type="STRING" id="670052.PA27867_3269"/>
<dbReference type="EMBL" id="CP016282">
    <property type="protein sequence ID" value="ANP74198.1"/>
    <property type="molecule type" value="Genomic_DNA"/>
</dbReference>
<proteinExistence type="predicted"/>
<dbReference type="AlphaFoldDB" id="A0A1B1BNV8"/>
<feature type="transmembrane region" description="Helical" evidence="1">
    <location>
        <begin position="82"/>
        <end position="107"/>
    </location>
</feature>
<reference evidence="2 3" key="1">
    <citation type="submission" date="2016-06" db="EMBL/GenBank/DDBJ databases">
        <title>Genome sequencing of Cryobacterium arcticum PAMC 27867.</title>
        <authorList>
            <person name="Lee J."/>
            <person name="Kim O.-S."/>
        </authorList>
    </citation>
    <scope>NUCLEOTIDE SEQUENCE [LARGE SCALE GENOMIC DNA]</scope>
    <source>
        <strain evidence="2 3">PAMC 27867</strain>
    </source>
</reference>
<name>A0A1B1BNV8_9MICO</name>
<dbReference type="KEGG" id="cart:PA27867_3269"/>
<protein>
    <recommendedName>
        <fullName evidence="4">DUF2975 domain-containing protein</fullName>
    </recommendedName>
</protein>
<dbReference type="RefSeq" id="WP_236900747.1">
    <property type="nucleotide sequence ID" value="NZ_CP016282.1"/>
</dbReference>
<evidence type="ECO:0008006" key="4">
    <source>
        <dbReference type="Google" id="ProtNLM"/>
    </source>
</evidence>
<keyword evidence="3" id="KW-1185">Reference proteome</keyword>
<sequence>MWSALTVLLIAVLGVAVLVQVWVLPAAVATVVATFPVVTPIALPGVIWGVLAIACWEAIAVIGLRLVALARGQRLERALRGWLRAIVGCLLVFVLLVAAAFIALNVLEYATPGLMFALLGSGLLAVVAAAAVLHLGARPAPLV</sequence>
<keyword evidence="1" id="KW-1133">Transmembrane helix</keyword>
<accession>A0A1B1BNV8</accession>
<feature type="transmembrane region" description="Helical" evidence="1">
    <location>
        <begin position="113"/>
        <end position="137"/>
    </location>
</feature>
<organism evidence="2 3">
    <name type="scientific">Cryobacterium arcticum</name>
    <dbReference type="NCBI Taxonomy" id="670052"/>
    <lineage>
        <taxon>Bacteria</taxon>
        <taxon>Bacillati</taxon>
        <taxon>Actinomycetota</taxon>
        <taxon>Actinomycetes</taxon>
        <taxon>Micrococcales</taxon>
        <taxon>Microbacteriaceae</taxon>
        <taxon>Cryobacterium</taxon>
    </lineage>
</organism>
<gene>
    <name evidence="2" type="ORF">PA27867_3269</name>
</gene>
<keyword evidence="1" id="KW-0812">Transmembrane</keyword>